<gene>
    <name evidence="13" type="ORF">Q8F55_001439</name>
</gene>
<protein>
    <recommendedName>
        <fullName evidence="10">Mitochondrial inner membrane protease subunit</fullName>
        <ecNumber evidence="10">3.4.21.-</ecNumber>
    </recommendedName>
</protein>
<evidence type="ECO:0000256" key="3">
    <source>
        <dbReference type="ARBA" id="ARBA00022670"/>
    </source>
</evidence>
<keyword evidence="7 10" id="KW-1133">Transmembrane helix</keyword>
<dbReference type="InterPro" id="IPR019533">
    <property type="entry name" value="Peptidase_S26"/>
</dbReference>
<evidence type="ECO:0000256" key="10">
    <source>
        <dbReference type="RuleBase" id="RU362041"/>
    </source>
</evidence>
<name>A0ABR3QG78_9TREE</name>
<dbReference type="Pfam" id="PF10502">
    <property type="entry name" value="Peptidase_S26"/>
    <property type="match status" value="1"/>
</dbReference>
<feature type="domain" description="Peptidase S26" evidence="12">
    <location>
        <begin position="41"/>
        <end position="180"/>
    </location>
</feature>
<dbReference type="RefSeq" id="XP_069213604.1">
    <property type="nucleotide sequence ID" value="XM_069350060.1"/>
</dbReference>
<keyword evidence="8 10" id="KW-0496">Mitochondrion</keyword>
<evidence type="ECO:0000256" key="11">
    <source>
        <dbReference type="SAM" id="MobiDB-lite"/>
    </source>
</evidence>
<dbReference type="EC" id="3.4.21.-" evidence="10"/>
<dbReference type="NCBIfam" id="TIGR02227">
    <property type="entry name" value="sigpep_I_bact"/>
    <property type="match status" value="1"/>
</dbReference>
<keyword evidence="4 10" id="KW-0812">Transmembrane</keyword>
<sequence length="221" mass="24815">MFRQLWRRTTRRASPYLHATRAFLTDPRVVFTGNVLAWIPVGIFFVRHVYSMSQITGRSMLPTFNKDQERTGWKDHVLLDRWSWSWGRWALQRGDVVTLWSPRDPKVLTTKRIVALEGDIVTPRDPGPPKLTRAGSTPPDLTPYRIPPGHVWVEGDNAAESIDSNTYGPVAVGLVQARVTRILLPLDRSGPPIAGPPDDGRIKIWDNYTASASTQGAARPT</sequence>
<dbReference type="GeneID" id="95982482"/>
<evidence type="ECO:0000313" key="13">
    <source>
        <dbReference type="EMBL" id="KAL1413660.1"/>
    </source>
</evidence>
<dbReference type="InterPro" id="IPR037730">
    <property type="entry name" value="IMP2"/>
</dbReference>
<evidence type="ECO:0000256" key="4">
    <source>
        <dbReference type="ARBA" id="ARBA00022692"/>
    </source>
</evidence>
<comment type="subcellular location">
    <subcellularLocation>
        <location evidence="1">Mitochondrion inner membrane</location>
        <topology evidence="1">Single-pass membrane protein</topology>
    </subcellularLocation>
</comment>
<evidence type="ECO:0000256" key="1">
    <source>
        <dbReference type="ARBA" id="ARBA00004434"/>
    </source>
</evidence>
<dbReference type="EMBL" id="JBBXJM010000001">
    <property type="protein sequence ID" value="KAL1413660.1"/>
    <property type="molecule type" value="Genomic_DNA"/>
</dbReference>
<keyword evidence="9 10" id="KW-0472">Membrane</keyword>
<dbReference type="InterPro" id="IPR019758">
    <property type="entry name" value="Pept_S26A_signal_pept_1_CS"/>
</dbReference>
<evidence type="ECO:0000313" key="14">
    <source>
        <dbReference type="Proteomes" id="UP001565368"/>
    </source>
</evidence>
<evidence type="ECO:0000256" key="6">
    <source>
        <dbReference type="ARBA" id="ARBA00022801"/>
    </source>
</evidence>
<dbReference type="InterPro" id="IPR000223">
    <property type="entry name" value="Pept_S26A_signal_pept_1"/>
</dbReference>
<evidence type="ECO:0000256" key="8">
    <source>
        <dbReference type="ARBA" id="ARBA00023128"/>
    </source>
</evidence>
<dbReference type="Gene3D" id="2.10.109.10">
    <property type="entry name" value="Umud Fragment, subunit A"/>
    <property type="match status" value="1"/>
</dbReference>
<dbReference type="InterPro" id="IPR036286">
    <property type="entry name" value="LexA/Signal_pep-like_sf"/>
</dbReference>
<organism evidence="13 14">
    <name type="scientific">Vanrija albida</name>
    <dbReference type="NCBI Taxonomy" id="181172"/>
    <lineage>
        <taxon>Eukaryota</taxon>
        <taxon>Fungi</taxon>
        <taxon>Dikarya</taxon>
        <taxon>Basidiomycota</taxon>
        <taxon>Agaricomycotina</taxon>
        <taxon>Tremellomycetes</taxon>
        <taxon>Trichosporonales</taxon>
        <taxon>Trichosporonaceae</taxon>
        <taxon>Vanrija</taxon>
    </lineage>
</organism>
<comment type="caution">
    <text evidence="13">The sequence shown here is derived from an EMBL/GenBank/DDBJ whole genome shotgun (WGS) entry which is preliminary data.</text>
</comment>
<evidence type="ECO:0000256" key="2">
    <source>
        <dbReference type="ARBA" id="ARBA00007066"/>
    </source>
</evidence>
<feature type="region of interest" description="Disordered" evidence="11">
    <location>
        <begin position="124"/>
        <end position="143"/>
    </location>
</feature>
<keyword evidence="6 10" id="KW-0378">Hydrolase</keyword>
<dbReference type="PANTHER" id="PTHR46041">
    <property type="entry name" value="MITOCHONDRIAL INNER MEMBRANE PROTEASE SUBUNIT 2"/>
    <property type="match status" value="1"/>
</dbReference>
<evidence type="ECO:0000256" key="7">
    <source>
        <dbReference type="ARBA" id="ARBA00022989"/>
    </source>
</evidence>
<keyword evidence="3 10" id="KW-0645">Protease</keyword>
<evidence type="ECO:0000256" key="5">
    <source>
        <dbReference type="ARBA" id="ARBA00022792"/>
    </source>
</evidence>
<accession>A0ABR3QG78</accession>
<evidence type="ECO:0000259" key="12">
    <source>
        <dbReference type="Pfam" id="PF10502"/>
    </source>
</evidence>
<keyword evidence="5 10" id="KW-0999">Mitochondrion inner membrane</keyword>
<comment type="similarity">
    <text evidence="2">Belongs to the peptidase S26 family. IMP2 subfamily.</text>
</comment>
<keyword evidence="14" id="KW-1185">Reference proteome</keyword>
<evidence type="ECO:0000256" key="9">
    <source>
        <dbReference type="ARBA" id="ARBA00023136"/>
    </source>
</evidence>
<dbReference type="CDD" id="cd06530">
    <property type="entry name" value="S26_SPase_I"/>
    <property type="match status" value="1"/>
</dbReference>
<dbReference type="PRINTS" id="PR00727">
    <property type="entry name" value="LEADERPTASE"/>
</dbReference>
<proteinExistence type="inferred from homology"/>
<dbReference type="Proteomes" id="UP001565368">
    <property type="component" value="Unassembled WGS sequence"/>
</dbReference>
<feature type="transmembrane region" description="Helical" evidence="10">
    <location>
        <begin position="29"/>
        <end position="50"/>
    </location>
</feature>
<dbReference type="SUPFAM" id="SSF51306">
    <property type="entry name" value="LexA/Signal peptidase"/>
    <property type="match status" value="1"/>
</dbReference>
<dbReference type="PROSITE" id="PS00761">
    <property type="entry name" value="SPASE_I_3"/>
    <property type="match status" value="1"/>
</dbReference>
<dbReference type="PANTHER" id="PTHR46041:SF2">
    <property type="entry name" value="MITOCHONDRIAL INNER MEMBRANE PROTEASE SUBUNIT 2"/>
    <property type="match status" value="1"/>
</dbReference>
<reference evidence="13 14" key="1">
    <citation type="submission" date="2023-08" db="EMBL/GenBank/DDBJ databases">
        <title>Annotated Genome Sequence of Vanrija albida AlHP1.</title>
        <authorList>
            <person name="Herzog R."/>
        </authorList>
    </citation>
    <scope>NUCLEOTIDE SEQUENCE [LARGE SCALE GENOMIC DNA]</scope>
    <source>
        <strain evidence="13 14">AlHP1</strain>
    </source>
</reference>